<organism evidence="1 2">
    <name type="scientific">Tenacibaculum vairaonense</name>
    <dbReference type="NCBI Taxonomy" id="3137860"/>
    <lineage>
        <taxon>Bacteria</taxon>
        <taxon>Pseudomonadati</taxon>
        <taxon>Bacteroidota</taxon>
        <taxon>Flavobacteriia</taxon>
        <taxon>Flavobacteriales</taxon>
        <taxon>Flavobacteriaceae</taxon>
        <taxon>Tenacibaculum</taxon>
    </lineage>
</organism>
<dbReference type="EMBL" id="CAXJRC010000002">
    <property type="protein sequence ID" value="CAL2104865.1"/>
    <property type="molecule type" value="Genomic_DNA"/>
</dbReference>
<evidence type="ECO:0000313" key="2">
    <source>
        <dbReference type="Proteomes" id="UP001497602"/>
    </source>
</evidence>
<evidence type="ECO:0000313" key="1">
    <source>
        <dbReference type="EMBL" id="CAL2104865.1"/>
    </source>
</evidence>
<sequence>MRKIIPVFLLTLNFLNCTNYGQLKVITQVPDKLEEVSGITKVKGSDLLWMHNDSGNKAEVYGVDIEGNIQQKIKLEVKNKDWEDVTTDEEGNLYIADFGNNDNKRKNLVIYKVQNQEVLKGGKVSAEKIKFKYDNQEKFPPKKKERFFDAESILYYNNALYIFTKSRVKNSFGKTSLYKIPAQSGNYRATYIGTFETCMKDMHCWITSASISPNKNKVALLNHNKLLVFTNFEGDNFFEGELTEYDLKHTSQKEGVTFKDNTTVYITDEKAHGSGGNLYEFVLK</sequence>
<reference evidence="1 2" key="1">
    <citation type="submission" date="2024-05" db="EMBL/GenBank/DDBJ databases">
        <authorList>
            <person name="Duchaud E."/>
        </authorList>
    </citation>
    <scope>NUCLEOTIDE SEQUENCE [LARGE SCALE GENOMIC DNA]</scope>
    <source>
        <strain evidence="1">Ena-SAMPLE-TAB-13-05-2024-13:56:06:370-140305</strain>
    </source>
</reference>
<protein>
    <recommendedName>
        <fullName evidence="3">SdiA-regulated family protein</fullName>
    </recommendedName>
</protein>
<name>A0ABM9PGY5_9FLAO</name>
<evidence type="ECO:0008006" key="3">
    <source>
        <dbReference type="Google" id="ProtNLM"/>
    </source>
</evidence>
<comment type="caution">
    <text evidence="1">The sequence shown here is derived from an EMBL/GenBank/DDBJ whole genome shotgun (WGS) entry which is preliminary data.</text>
</comment>
<accession>A0ABM9PGY5</accession>
<dbReference type="Proteomes" id="UP001497602">
    <property type="component" value="Unassembled WGS sequence"/>
</dbReference>
<dbReference type="SUPFAM" id="SSF101898">
    <property type="entry name" value="NHL repeat"/>
    <property type="match status" value="1"/>
</dbReference>
<keyword evidence="2" id="KW-1185">Reference proteome</keyword>
<dbReference type="RefSeq" id="WP_348736567.1">
    <property type="nucleotide sequence ID" value="NZ_CAXJRC010000002.1"/>
</dbReference>
<proteinExistence type="predicted"/>
<gene>
    <name evidence="1" type="ORF">T190115A13A_110001</name>
</gene>